<reference evidence="6 7" key="1">
    <citation type="submission" date="2015-07" db="EMBL/GenBank/DDBJ databases">
        <authorList>
            <person name="Voget S."/>
            <person name="Dogs M."/>
            <person name="Brinkhoff T.H."/>
            <person name="Daniel R."/>
        </authorList>
    </citation>
    <scope>NUCLEOTIDE SEQUENCE [LARGE SCALE GENOMIC DNA]</scope>
    <source>
        <strain evidence="6 7">B14</strain>
    </source>
</reference>
<reference evidence="7" key="2">
    <citation type="submission" date="2024-01" db="EMBL/GenBank/DDBJ databases">
        <title>Roseobacter fucihabitans sp. nov., isolated from the brown alga Fucus spiralis.</title>
        <authorList>
            <person name="Hahnke S."/>
            <person name="Berger M."/>
            <person name="Schlingloff A."/>
            <person name="Athale I."/>
            <person name="Neumann-Schaal M."/>
            <person name="Adenaya A."/>
            <person name="Poehlein A."/>
            <person name="Daniel R."/>
            <person name="Pertersen J."/>
            <person name="Brinkhoff T."/>
        </authorList>
    </citation>
    <scope>NUCLEOTIDE SEQUENCE [LARGE SCALE GENOMIC DNA]</scope>
    <source>
        <strain evidence="7">B14</strain>
    </source>
</reference>
<evidence type="ECO:0000256" key="2">
    <source>
        <dbReference type="ARBA" id="ARBA00023125"/>
    </source>
</evidence>
<keyword evidence="7" id="KW-1185">Reference proteome</keyword>
<evidence type="ECO:0000259" key="5">
    <source>
        <dbReference type="PROSITE" id="PS50956"/>
    </source>
</evidence>
<dbReference type="InterPro" id="IPR036390">
    <property type="entry name" value="WH_DNA-bd_sf"/>
</dbReference>
<dbReference type="SUPFAM" id="SSF46785">
    <property type="entry name" value="Winged helix' DNA-binding domain"/>
    <property type="match status" value="1"/>
</dbReference>
<evidence type="ECO:0000256" key="3">
    <source>
        <dbReference type="ARBA" id="ARBA00023163"/>
    </source>
</evidence>
<evidence type="ECO:0000256" key="1">
    <source>
        <dbReference type="ARBA" id="ARBA00023015"/>
    </source>
</evidence>
<keyword evidence="3" id="KW-0804">Transcription</keyword>
<dbReference type="SMART" id="SM00344">
    <property type="entry name" value="HTH_ASNC"/>
    <property type="match status" value="1"/>
</dbReference>
<proteinExistence type="predicted"/>
<keyword evidence="2" id="KW-0238">DNA-binding</keyword>
<evidence type="ECO:0000313" key="6">
    <source>
        <dbReference type="EMBL" id="WVX49356.1"/>
    </source>
</evidence>
<dbReference type="InterPro" id="IPR019888">
    <property type="entry name" value="Tscrpt_reg_AsnC-like"/>
</dbReference>
<feature type="region of interest" description="Disordered" evidence="4">
    <location>
        <begin position="79"/>
        <end position="103"/>
    </location>
</feature>
<protein>
    <recommendedName>
        <fullName evidence="5">HTH asnC-type domain-containing protein</fullName>
    </recommendedName>
</protein>
<dbReference type="EMBL" id="CP143423">
    <property type="protein sequence ID" value="WVX49356.1"/>
    <property type="molecule type" value="Genomic_DNA"/>
</dbReference>
<gene>
    <name evidence="6" type="ORF">ROLI_024490</name>
</gene>
<dbReference type="Pfam" id="PF13412">
    <property type="entry name" value="HTH_24"/>
    <property type="match status" value="1"/>
</dbReference>
<feature type="compositionally biased region" description="Basic and acidic residues" evidence="4">
    <location>
        <begin position="91"/>
        <end position="103"/>
    </location>
</feature>
<evidence type="ECO:0000256" key="4">
    <source>
        <dbReference type="SAM" id="MobiDB-lite"/>
    </source>
</evidence>
<dbReference type="Proteomes" id="UP001318682">
    <property type="component" value="Chromosome"/>
</dbReference>
<keyword evidence="1" id="KW-0805">Transcription regulation</keyword>
<dbReference type="PANTHER" id="PTHR30154">
    <property type="entry name" value="LEUCINE-RESPONSIVE REGULATORY PROTEIN"/>
    <property type="match status" value="1"/>
</dbReference>
<feature type="domain" description="HTH asnC-type" evidence="5">
    <location>
        <begin position="2"/>
        <end position="63"/>
    </location>
</feature>
<dbReference type="InterPro" id="IPR000485">
    <property type="entry name" value="AsnC-type_HTH_dom"/>
</dbReference>
<sequence length="103" mass="11628">MLDDLDLRLLEALQKDANLTAQQLRDVLHLSPSQAGRRRQRPENDGFIRAYVAQLNATRLGLHIQGFIQVHITMEVPEHGETFGAPGEHTPGNHERVDNDPRC</sequence>
<accession>A0ABZ2BU45</accession>
<dbReference type="InterPro" id="IPR036388">
    <property type="entry name" value="WH-like_DNA-bd_sf"/>
</dbReference>
<evidence type="ECO:0000313" key="7">
    <source>
        <dbReference type="Proteomes" id="UP001318682"/>
    </source>
</evidence>
<name>A0ABZ2BU45_9RHOB</name>
<dbReference type="PRINTS" id="PR00033">
    <property type="entry name" value="HTHASNC"/>
</dbReference>
<dbReference type="Gene3D" id="1.10.10.10">
    <property type="entry name" value="Winged helix-like DNA-binding domain superfamily/Winged helix DNA-binding domain"/>
    <property type="match status" value="1"/>
</dbReference>
<dbReference type="PROSITE" id="PS50956">
    <property type="entry name" value="HTH_ASNC_2"/>
    <property type="match status" value="1"/>
</dbReference>
<dbReference type="PANTHER" id="PTHR30154:SF46">
    <property type="entry name" value="TRANSCRIPTIONAL REGULATORY PROTEIN"/>
    <property type="match status" value="1"/>
</dbReference>
<organism evidence="6 7">
    <name type="scientific">Roseobacter fucihabitans</name>
    <dbReference type="NCBI Taxonomy" id="1537242"/>
    <lineage>
        <taxon>Bacteria</taxon>
        <taxon>Pseudomonadati</taxon>
        <taxon>Pseudomonadota</taxon>
        <taxon>Alphaproteobacteria</taxon>
        <taxon>Rhodobacterales</taxon>
        <taxon>Roseobacteraceae</taxon>
        <taxon>Roseobacter</taxon>
    </lineage>
</organism>